<organism evidence="3 4">
    <name type="scientific">Flagellimonas lutaonensis</name>
    <dbReference type="NCBI Taxonomy" id="516051"/>
    <lineage>
        <taxon>Bacteria</taxon>
        <taxon>Pseudomonadati</taxon>
        <taxon>Bacteroidota</taxon>
        <taxon>Flavobacteriia</taxon>
        <taxon>Flavobacteriales</taxon>
        <taxon>Flavobacteriaceae</taxon>
        <taxon>Flagellimonas</taxon>
    </lineage>
</organism>
<dbReference type="SUPFAM" id="SSF51445">
    <property type="entry name" value="(Trans)glycosidases"/>
    <property type="match status" value="1"/>
</dbReference>
<dbReference type="AlphaFoldDB" id="A0A0D5YPQ9"/>
<dbReference type="InterPro" id="IPR017853">
    <property type="entry name" value="GH"/>
</dbReference>
<dbReference type="STRING" id="516051.VC82_237"/>
<dbReference type="KEGG" id="mlt:VC82_237"/>
<dbReference type="RefSeq" id="WP_045800759.1">
    <property type="nucleotide sequence ID" value="NZ_CP011071.1"/>
</dbReference>
<reference evidence="3 4" key="1">
    <citation type="submission" date="2015-03" db="EMBL/GenBank/DDBJ databases">
        <title>Complete genome sequence of Muricauda lutaonensis CC-HSB-11T, isolated from a coastal hot spring.</title>
        <authorList>
            <person name="Kim K.M."/>
        </authorList>
    </citation>
    <scope>NUCLEOTIDE SEQUENCE [LARGE SCALE GENOMIC DNA]</scope>
    <source>
        <strain evidence="3 4">CC-HSB-11</strain>
    </source>
</reference>
<dbReference type="OrthoDB" id="9773203at2"/>
<dbReference type="Pfam" id="PF02638">
    <property type="entry name" value="GHL10"/>
    <property type="match status" value="1"/>
</dbReference>
<sequence>MGRKFLLLLILALGSCAGLKYEKYPEQEFRGVWVATVVNIDWPKSGNDSVKKQKEDFLRILDFYDSLNFNTLIVQVRTAGDAFYLSEMAPWSRFLTGAEGVPKEGFEDPLQWMLDKTHERGMQFHAWFNPYRATFDLDTTILAETHDFYRHRDWMLKYGKKYYYNPGIPEVWKHLTKVVEEVVDKYDIDGVHFDDYFYPYKIKGEIFNDSLAYAENALPHQNLEDWRRANVDSLVQNIHQVIEGKKPWVRFGVSPFGVWKNQSTDPEGSETQAGQTTYEDLYADPLLWMQKGWLDYIVPQAYWSMHYPAASHEKIAQWWAQNSENTNLYMGNGPYKIRNNPDKAWKRKRELPKQLALARNIPQIKGNVFFSAKSLLNRHEDVVNKLRRNFYKRPAAVPPMANNAKKNIPKPAIASKKRLDKETELCVSHFDSVPRFVSLYTMNGSGEPDELLAKGYIPANESESCLRATFGRRQLKKGVGIMVEDAYGNRSDLQRATFDD</sequence>
<dbReference type="PANTHER" id="PTHR43405">
    <property type="entry name" value="GLYCOSYL HYDROLASE DIGH"/>
    <property type="match status" value="1"/>
</dbReference>
<evidence type="ECO:0000313" key="3">
    <source>
        <dbReference type="EMBL" id="AKA33924.1"/>
    </source>
</evidence>
<dbReference type="Gene3D" id="3.20.20.80">
    <property type="entry name" value="Glycosidases"/>
    <property type="match status" value="1"/>
</dbReference>
<name>A0A0D5YPQ9_9FLAO</name>
<protein>
    <recommendedName>
        <fullName evidence="2">Glycosyl hydrolase-like 10 domain-containing protein</fullName>
    </recommendedName>
</protein>
<dbReference type="HOGENOM" id="CLU_019247_2_1_10"/>
<feature type="domain" description="Glycosyl hydrolase-like 10" evidence="2">
    <location>
        <begin position="28"/>
        <end position="345"/>
    </location>
</feature>
<dbReference type="Proteomes" id="UP000032726">
    <property type="component" value="Chromosome"/>
</dbReference>
<dbReference type="PATRIC" id="fig|516051.4.peg.246"/>
<keyword evidence="4" id="KW-1185">Reference proteome</keyword>
<evidence type="ECO:0000256" key="1">
    <source>
        <dbReference type="ARBA" id="ARBA00022729"/>
    </source>
</evidence>
<gene>
    <name evidence="3" type="ORF">VC82_237</name>
</gene>
<dbReference type="EMBL" id="CP011071">
    <property type="protein sequence ID" value="AKA33924.1"/>
    <property type="molecule type" value="Genomic_DNA"/>
</dbReference>
<evidence type="ECO:0000259" key="2">
    <source>
        <dbReference type="Pfam" id="PF02638"/>
    </source>
</evidence>
<keyword evidence="1" id="KW-0732">Signal</keyword>
<dbReference type="InterPro" id="IPR052177">
    <property type="entry name" value="Divisome_Glycosyl_Hydrolase"/>
</dbReference>
<proteinExistence type="predicted"/>
<accession>A0A0D5YPQ9</accession>
<dbReference type="PROSITE" id="PS51257">
    <property type="entry name" value="PROKAR_LIPOPROTEIN"/>
    <property type="match status" value="1"/>
</dbReference>
<dbReference type="PANTHER" id="PTHR43405:SF1">
    <property type="entry name" value="GLYCOSYL HYDROLASE DIGH"/>
    <property type="match status" value="1"/>
</dbReference>
<evidence type="ECO:0000313" key="4">
    <source>
        <dbReference type="Proteomes" id="UP000032726"/>
    </source>
</evidence>
<dbReference type="InterPro" id="IPR003790">
    <property type="entry name" value="GHL10"/>
</dbReference>